<keyword evidence="4" id="KW-1185">Reference proteome</keyword>
<evidence type="ECO:0000256" key="1">
    <source>
        <dbReference type="ARBA" id="ARBA00008791"/>
    </source>
</evidence>
<dbReference type="Pfam" id="PF00582">
    <property type="entry name" value="Usp"/>
    <property type="match status" value="2"/>
</dbReference>
<dbReference type="InterPro" id="IPR006016">
    <property type="entry name" value="UspA"/>
</dbReference>
<reference evidence="3 4" key="1">
    <citation type="submission" date="2021-01" db="EMBL/GenBank/DDBJ databases">
        <title>Streptomyces acididurans sp. nov., isolated from a peat swamp forest soil.</title>
        <authorList>
            <person name="Chantavorakit T."/>
            <person name="Duangmal K."/>
        </authorList>
    </citation>
    <scope>NUCLEOTIDE SEQUENCE [LARGE SCALE GENOMIC DNA]</scope>
    <source>
        <strain evidence="3 4">KK5PA1</strain>
    </source>
</reference>
<protein>
    <submittedName>
        <fullName evidence="3">Universal stress protein</fullName>
    </submittedName>
</protein>
<comment type="similarity">
    <text evidence="1">Belongs to the universal stress protein A family.</text>
</comment>
<feature type="domain" description="UspA" evidence="2">
    <location>
        <begin position="3"/>
        <end position="139"/>
    </location>
</feature>
<dbReference type="EMBL" id="JADKYB010000009">
    <property type="protein sequence ID" value="MBM9506392.1"/>
    <property type="molecule type" value="Genomic_DNA"/>
</dbReference>
<comment type="caution">
    <text evidence="3">The sequence shown here is derived from an EMBL/GenBank/DDBJ whole genome shotgun (WGS) entry which is preliminary data.</text>
</comment>
<dbReference type="InterPro" id="IPR006015">
    <property type="entry name" value="Universal_stress_UspA"/>
</dbReference>
<feature type="domain" description="UspA" evidence="2">
    <location>
        <begin position="149"/>
        <end position="287"/>
    </location>
</feature>
<evidence type="ECO:0000259" key="2">
    <source>
        <dbReference type="Pfam" id="PF00582"/>
    </source>
</evidence>
<proteinExistence type="inferred from homology"/>
<dbReference type="PANTHER" id="PTHR46268">
    <property type="entry name" value="STRESS RESPONSE PROTEIN NHAX"/>
    <property type="match status" value="1"/>
</dbReference>
<sequence length="290" mass="30128">MKKPFIVGVDGSEPSLQALDWAVAEAARQDAPVRIVHAAAFDSYIQMAIPPGTTPTSHRALAEKIVTTASERAARIGPGVATSADIVPDEPVGVLVGLAPEAYAVVVGNRGQGEIASMLLGSTSLTVVGRAPCPVVVVRGADPNIDGDFGRVCLGVGSHGESSAVVRFAFEAAQGREAELHALHAWQHRTAEQADRPETPQGTDPDAAAAAQLLDDALGQVRKDYPKVTVRTSTPEGRARTPLLEASKSSDLLVVGAHQRTGLPGLQLGRVNHALLHQAACPVAVVPQTT</sequence>
<name>A0ABS2TU82_9ACTN</name>
<dbReference type="Proteomes" id="UP000749040">
    <property type="component" value="Unassembled WGS sequence"/>
</dbReference>
<organism evidence="3 4">
    <name type="scientific">Actinacidiphila acididurans</name>
    <dbReference type="NCBI Taxonomy" id="2784346"/>
    <lineage>
        <taxon>Bacteria</taxon>
        <taxon>Bacillati</taxon>
        <taxon>Actinomycetota</taxon>
        <taxon>Actinomycetes</taxon>
        <taxon>Kitasatosporales</taxon>
        <taxon>Streptomycetaceae</taxon>
        <taxon>Actinacidiphila</taxon>
    </lineage>
</organism>
<dbReference type="PANTHER" id="PTHR46268:SF6">
    <property type="entry name" value="UNIVERSAL STRESS PROTEIN UP12"/>
    <property type="match status" value="1"/>
</dbReference>
<gene>
    <name evidence="3" type="ORF">ITX44_17895</name>
</gene>
<dbReference type="SUPFAM" id="SSF52402">
    <property type="entry name" value="Adenine nucleotide alpha hydrolases-like"/>
    <property type="match status" value="2"/>
</dbReference>
<dbReference type="Gene3D" id="3.40.50.620">
    <property type="entry name" value="HUPs"/>
    <property type="match status" value="2"/>
</dbReference>
<accession>A0ABS2TU82</accession>
<dbReference type="RefSeq" id="WP_205358272.1">
    <property type="nucleotide sequence ID" value="NZ_JADKYB010000009.1"/>
</dbReference>
<evidence type="ECO:0000313" key="4">
    <source>
        <dbReference type="Proteomes" id="UP000749040"/>
    </source>
</evidence>
<dbReference type="PRINTS" id="PR01438">
    <property type="entry name" value="UNVRSLSTRESS"/>
</dbReference>
<dbReference type="InterPro" id="IPR014729">
    <property type="entry name" value="Rossmann-like_a/b/a_fold"/>
</dbReference>
<evidence type="ECO:0000313" key="3">
    <source>
        <dbReference type="EMBL" id="MBM9506392.1"/>
    </source>
</evidence>